<dbReference type="NCBIfam" id="TIGR01801">
    <property type="entry name" value="CM_A"/>
    <property type="match status" value="1"/>
</dbReference>
<dbReference type="Gene3D" id="1.20.59.10">
    <property type="entry name" value="Chorismate mutase"/>
    <property type="match status" value="1"/>
</dbReference>
<dbReference type="NCBIfam" id="NF006421">
    <property type="entry name" value="PRK08673.1"/>
    <property type="match status" value="1"/>
</dbReference>
<keyword evidence="1 3" id="KW-0808">Transferase</keyword>
<dbReference type="EC" id="2.5.1.54" evidence="3"/>
<dbReference type="InterPro" id="IPR006218">
    <property type="entry name" value="DAHP1/KDSA"/>
</dbReference>
<dbReference type="Pfam" id="PF00793">
    <property type="entry name" value="DAHP_synth_1"/>
    <property type="match status" value="1"/>
</dbReference>
<name>Q1IY17_DEIGD</name>
<dbReference type="GO" id="GO:0016832">
    <property type="term" value="F:aldehyde-lyase activity"/>
    <property type="evidence" value="ECO:0007669"/>
    <property type="project" value="InterPro"/>
</dbReference>
<dbReference type="NCBIfam" id="TIGR01361">
    <property type="entry name" value="DAHP_synth_Bsub"/>
    <property type="match status" value="1"/>
</dbReference>
<dbReference type="SUPFAM" id="SSF51569">
    <property type="entry name" value="Aldolase"/>
    <property type="match status" value="1"/>
</dbReference>
<dbReference type="HOGENOM" id="CLU_062599_1_0_0"/>
<evidence type="ECO:0000256" key="1">
    <source>
        <dbReference type="ARBA" id="ARBA00022679"/>
    </source>
</evidence>
<dbReference type="STRING" id="319795.Dgeo_1572"/>
<sequence>MTSGVRPEHEALFYTGRMTQRSIDDLRAEVDAINRDLLTLLSRRGEVVAQIGRAKTQEGRPQHYDPAREEQQLRVLEQLNPGPFTSAAVKAIFKEIFKASLDLEESNDKKQLLVSRKVKPEDTQLDIDGVRIGGGAPPVVIAGPCSIESEEQMEETARFLASRGVKILRGGAYKPRTSPYGFQGMGVDGLIIGGRAARENGMLFVTEVMDTRDVEVVAEHADILQVGARNMHNFSLLREVGRARRPVLLKRGLSATIEEWLYAAEYILSEGNPEVILCERGIRTFEKWTRNTLDLSAVALAKQETHLPVIVDVTHAAGRRDLLIPLARAALAVGADGIHVEVHPSPATALSDNEQQLDFAGYDRFLDALAPLLKVAATV</sequence>
<dbReference type="InterPro" id="IPR006268">
    <property type="entry name" value="DAHP_syn_2"/>
</dbReference>
<evidence type="ECO:0000313" key="3">
    <source>
        <dbReference type="EMBL" id="ABF45867.1"/>
    </source>
</evidence>
<dbReference type="EC" id="5.4.99.5" evidence="3"/>
<dbReference type="PANTHER" id="PTHR43018">
    <property type="entry name" value="PHOSPHO-2-DEHYDRO-3-DEOXYHEPTONATE ALDOLASE"/>
    <property type="match status" value="1"/>
</dbReference>
<keyword evidence="4" id="KW-1185">Reference proteome</keyword>
<dbReference type="KEGG" id="dge:Dgeo_1572"/>
<gene>
    <name evidence="3" type="ordered locus">Dgeo_1572</name>
</gene>
<reference evidence="3" key="1">
    <citation type="submission" date="2006-04" db="EMBL/GenBank/DDBJ databases">
        <title>Complete sequence of chromosome of Deinococcus geothermalis DSM 11300.</title>
        <authorList>
            <consortium name="US DOE Joint Genome Institute"/>
            <person name="Copeland A."/>
            <person name="Lucas S."/>
            <person name="Lapidus A."/>
            <person name="Barry K."/>
            <person name="Detter J.C."/>
            <person name="Glavina del Rio T."/>
            <person name="Hammon N."/>
            <person name="Israni S."/>
            <person name="Dalin E."/>
            <person name="Tice H."/>
            <person name="Pitluck S."/>
            <person name="Brettin T."/>
            <person name="Bruce D."/>
            <person name="Han C."/>
            <person name="Tapia R."/>
            <person name="Saunders E."/>
            <person name="Gilna P."/>
            <person name="Schmutz J."/>
            <person name="Larimer F."/>
            <person name="Land M."/>
            <person name="Hauser L."/>
            <person name="Kyrpides N."/>
            <person name="Kim E."/>
            <person name="Daly M.J."/>
            <person name="Fredrickson J.K."/>
            <person name="Makarova K.S."/>
            <person name="Gaidamakova E.K."/>
            <person name="Zhai M."/>
            <person name="Richardson P."/>
        </authorList>
    </citation>
    <scope>NUCLEOTIDE SEQUENCE</scope>
    <source>
        <strain evidence="3">DSM 11300</strain>
    </source>
</reference>
<dbReference type="GO" id="GO:0003849">
    <property type="term" value="F:3-deoxy-7-phosphoheptulonate synthase activity"/>
    <property type="evidence" value="ECO:0007669"/>
    <property type="project" value="UniProtKB-EC"/>
</dbReference>
<dbReference type="AlphaFoldDB" id="Q1IY17"/>
<accession>Q1IY17</accession>
<organism evidence="3 4">
    <name type="scientific">Deinococcus geothermalis (strain DSM 11300 / CIP 105573 / AG-3a)</name>
    <dbReference type="NCBI Taxonomy" id="319795"/>
    <lineage>
        <taxon>Bacteria</taxon>
        <taxon>Thermotogati</taxon>
        <taxon>Deinococcota</taxon>
        <taxon>Deinococci</taxon>
        <taxon>Deinococcales</taxon>
        <taxon>Deinococcaceae</taxon>
        <taxon>Deinococcus</taxon>
    </lineage>
</organism>
<dbReference type="GO" id="GO:0009073">
    <property type="term" value="P:aromatic amino acid family biosynthetic process"/>
    <property type="evidence" value="ECO:0007669"/>
    <property type="project" value="InterPro"/>
</dbReference>
<evidence type="ECO:0000313" key="4">
    <source>
        <dbReference type="Proteomes" id="UP000002431"/>
    </source>
</evidence>
<dbReference type="InterPro" id="IPR052899">
    <property type="entry name" value="Class-I_DAHP_synthase"/>
</dbReference>
<evidence type="ECO:0000259" key="2">
    <source>
        <dbReference type="PROSITE" id="PS51168"/>
    </source>
</evidence>
<dbReference type="eggNOG" id="COG2876">
    <property type="taxonomic scope" value="Bacteria"/>
</dbReference>
<proteinExistence type="predicted"/>
<dbReference type="PANTHER" id="PTHR43018:SF1">
    <property type="entry name" value="PROTEIN AROA(G)"/>
    <property type="match status" value="1"/>
</dbReference>
<dbReference type="SMART" id="SM00830">
    <property type="entry name" value="CM_2"/>
    <property type="match status" value="1"/>
</dbReference>
<dbReference type="Pfam" id="PF01817">
    <property type="entry name" value="CM_2"/>
    <property type="match status" value="1"/>
</dbReference>
<dbReference type="InterPro" id="IPR013785">
    <property type="entry name" value="Aldolase_TIM"/>
</dbReference>
<feature type="domain" description="Chorismate mutase" evidence="2">
    <location>
        <begin position="17"/>
        <end position="108"/>
    </location>
</feature>
<dbReference type="EMBL" id="CP000359">
    <property type="protein sequence ID" value="ABF45867.1"/>
    <property type="molecule type" value="Genomic_DNA"/>
</dbReference>
<dbReference type="Proteomes" id="UP000002431">
    <property type="component" value="Chromosome"/>
</dbReference>
<dbReference type="InterPro" id="IPR036979">
    <property type="entry name" value="CM_dom_sf"/>
</dbReference>
<dbReference type="GO" id="GO:0046417">
    <property type="term" value="P:chorismate metabolic process"/>
    <property type="evidence" value="ECO:0007669"/>
    <property type="project" value="InterPro"/>
</dbReference>
<dbReference type="Gene3D" id="3.20.20.70">
    <property type="entry name" value="Aldolase class I"/>
    <property type="match status" value="1"/>
</dbReference>
<dbReference type="InterPro" id="IPR036263">
    <property type="entry name" value="Chorismate_II_sf"/>
</dbReference>
<dbReference type="InterPro" id="IPR002701">
    <property type="entry name" value="CM_II_prokaryot"/>
</dbReference>
<dbReference type="GO" id="GO:0004106">
    <property type="term" value="F:chorismate mutase activity"/>
    <property type="evidence" value="ECO:0007669"/>
    <property type="project" value="UniProtKB-EC"/>
</dbReference>
<dbReference type="SUPFAM" id="SSF48600">
    <property type="entry name" value="Chorismate mutase II"/>
    <property type="match status" value="1"/>
</dbReference>
<keyword evidence="3" id="KW-0413">Isomerase</keyword>
<protein>
    <submittedName>
        <fullName evidence="3">Chorismate mutase / 3-deoxy-D-arabinoheptulosonate-7-phosphate synthase</fullName>
        <ecNumber evidence="3">2.5.1.54</ecNumber>
        <ecNumber evidence="3">5.4.99.5</ecNumber>
    </submittedName>
</protein>
<dbReference type="NCBIfam" id="NF009239">
    <property type="entry name" value="PRK12595.1"/>
    <property type="match status" value="1"/>
</dbReference>
<dbReference type="InterPro" id="IPR010954">
    <property type="entry name" value="Chorismate_mutase_GmP-bac"/>
</dbReference>
<dbReference type="eggNOG" id="COG1605">
    <property type="taxonomic scope" value="Bacteria"/>
</dbReference>
<dbReference type="PROSITE" id="PS51168">
    <property type="entry name" value="CHORISMATE_MUT_2"/>
    <property type="match status" value="1"/>
</dbReference>